<dbReference type="InterPro" id="IPR005039">
    <property type="entry name" value="Ant_C"/>
</dbReference>
<name>A0A5F1CGK3_MYCPR</name>
<keyword evidence="3" id="KW-1185">Reference proteome</keyword>
<comment type="caution">
    <text evidence="2">The sequence shown here is derived from an EMBL/GenBank/DDBJ whole genome shotgun (WGS) entry which is preliminary data.</text>
</comment>
<gene>
    <name evidence="2" type="ORF">EJD98_25575</name>
</gene>
<feature type="domain" description="Antirepressor protein C-terminal" evidence="1">
    <location>
        <begin position="54"/>
        <end position="167"/>
    </location>
</feature>
<evidence type="ECO:0000313" key="2">
    <source>
        <dbReference type="EMBL" id="TGB37987.1"/>
    </source>
</evidence>
<reference evidence="2 3" key="1">
    <citation type="submission" date="2018-12" db="EMBL/GenBank/DDBJ databases">
        <title>Draft genome sequences of Mycolicibacterium peregrinum isolated from a pig with lymphadenitis and from soil on the same Japanese pig farm.</title>
        <authorList>
            <person name="Komatsu T."/>
            <person name="Ohya K."/>
            <person name="Sawai K."/>
            <person name="Odoi J.O."/>
            <person name="Otsu K."/>
            <person name="Ota A."/>
            <person name="Ito T."/>
            <person name="Kawai M."/>
            <person name="Maruyama F."/>
        </authorList>
    </citation>
    <scope>NUCLEOTIDE SEQUENCE [LARGE SCALE GENOMIC DNA]</scope>
    <source>
        <strain evidence="2 3">138</strain>
    </source>
</reference>
<proteinExistence type="predicted"/>
<protein>
    <recommendedName>
        <fullName evidence="1">Antirepressor protein C-terminal domain-containing protein</fullName>
    </recommendedName>
</protein>
<dbReference type="Proteomes" id="UP000297792">
    <property type="component" value="Unassembled WGS sequence"/>
</dbReference>
<sequence>MRNSVVVRDFKKRLVREFWELRRQAAAPAPTPMPSHAEALRGWAAELDRATAAEARVAELEPSAGAWDRLHELGADYEVADAAKILSRDPNIEIGRNRLFDFMHDQDWIFRGRHNAWKAYQEQVDLGRLKHRPGAQYFCKKHDEYRTGDPTILITPKGLADLRRLLGGGPALVAVS</sequence>
<evidence type="ECO:0000259" key="1">
    <source>
        <dbReference type="Pfam" id="PF03374"/>
    </source>
</evidence>
<dbReference type="AlphaFoldDB" id="A0A5F1CGK3"/>
<dbReference type="Pfam" id="PF03374">
    <property type="entry name" value="ANT"/>
    <property type="match status" value="1"/>
</dbReference>
<dbReference type="EMBL" id="RWKA01000018">
    <property type="protein sequence ID" value="TGB37987.1"/>
    <property type="molecule type" value="Genomic_DNA"/>
</dbReference>
<accession>A0A5F1CGK3</accession>
<evidence type="ECO:0000313" key="3">
    <source>
        <dbReference type="Proteomes" id="UP000297792"/>
    </source>
</evidence>
<organism evidence="2 3">
    <name type="scientific">Mycolicibacterium peregrinum</name>
    <name type="common">Mycobacterium peregrinum</name>
    <dbReference type="NCBI Taxonomy" id="43304"/>
    <lineage>
        <taxon>Bacteria</taxon>
        <taxon>Bacillati</taxon>
        <taxon>Actinomycetota</taxon>
        <taxon>Actinomycetes</taxon>
        <taxon>Mycobacteriales</taxon>
        <taxon>Mycobacteriaceae</taxon>
        <taxon>Mycolicibacterium</taxon>
    </lineage>
</organism>
<dbReference type="GO" id="GO:0003677">
    <property type="term" value="F:DNA binding"/>
    <property type="evidence" value="ECO:0007669"/>
    <property type="project" value="InterPro"/>
</dbReference>